<dbReference type="OrthoDB" id="2511656at2759"/>
<dbReference type="Proteomes" id="UP000765509">
    <property type="component" value="Unassembled WGS sequence"/>
</dbReference>
<organism evidence="1 2">
    <name type="scientific">Austropuccinia psidii MF-1</name>
    <dbReference type="NCBI Taxonomy" id="1389203"/>
    <lineage>
        <taxon>Eukaryota</taxon>
        <taxon>Fungi</taxon>
        <taxon>Dikarya</taxon>
        <taxon>Basidiomycota</taxon>
        <taxon>Pucciniomycotina</taxon>
        <taxon>Pucciniomycetes</taxon>
        <taxon>Pucciniales</taxon>
        <taxon>Sphaerophragmiaceae</taxon>
        <taxon>Austropuccinia</taxon>
    </lineage>
</organism>
<dbReference type="AlphaFoldDB" id="A0A9Q3ITG8"/>
<protein>
    <submittedName>
        <fullName evidence="1">Uncharacterized protein</fullName>
    </submittedName>
</protein>
<name>A0A9Q3ITG8_9BASI</name>
<keyword evidence="2" id="KW-1185">Reference proteome</keyword>
<gene>
    <name evidence="1" type="ORF">O181_089548</name>
</gene>
<proteinExistence type="predicted"/>
<evidence type="ECO:0000313" key="2">
    <source>
        <dbReference type="Proteomes" id="UP000765509"/>
    </source>
</evidence>
<evidence type="ECO:0000313" key="1">
    <source>
        <dbReference type="EMBL" id="MBW0549833.1"/>
    </source>
</evidence>
<accession>A0A9Q3ITG8</accession>
<comment type="caution">
    <text evidence="1">The sequence shown here is derived from an EMBL/GenBank/DDBJ whole genome shotgun (WGS) entry which is preliminary data.</text>
</comment>
<sequence>MTTLIHRAQVQSSNFLLVDVQSCQSNHFGENFLSLNDTCLRLLAWDISQSGQGFNLDSIHQLRNHQKSRLLQLAAEWHPLDNISLEALLPNFVHSDHSDETLDLESSFDPSNLKLIDISFSNIDLNQLSKSLFVPSSIHPFEKVSFTHLTTLILNNTRLITISNSLFNFLSNLPLSHLSLADQSLCGDLHYPKALYHLANATPNLKSINLSFNLSWLGNEIYLWEGTDFQVNPLCKVDWNSQWKKLDRLILIKSLSDRHSEYCFSSLVKVTPKTIKNCLKRLIKERLDNGVSFTLNFKRWFKSKLTCCLYILTQ</sequence>
<dbReference type="EMBL" id="AVOT02055254">
    <property type="protein sequence ID" value="MBW0549833.1"/>
    <property type="molecule type" value="Genomic_DNA"/>
</dbReference>
<reference evidence="1" key="1">
    <citation type="submission" date="2021-03" db="EMBL/GenBank/DDBJ databases">
        <title>Draft genome sequence of rust myrtle Austropuccinia psidii MF-1, a brazilian biotype.</title>
        <authorList>
            <person name="Quecine M.C."/>
            <person name="Pachon D.M.R."/>
            <person name="Bonatelli M.L."/>
            <person name="Correr F.H."/>
            <person name="Franceschini L.M."/>
            <person name="Leite T.F."/>
            <person name="Margarido G.R.A."/>
            <person name="Almeida C.A."/>
            <person name="Ferrarezi J.A."/>
            <person name="Labate C.A."/>
        </authorList>
    </citation>
    <scope>NUCLEOTIDE SEQUENCE</scope>
    <source>
        <strain evidence="1">MF-1</strain>
    </source>
</reference>